<dbReference type="EMBL" id="BLKM01000470">
    <property type="protein sequence ID" value="GFG34243.1"/>
    <property type="molecule type" value="Genomic_DNA"/>
</dbReference>
<keyword evidence="3" id="KW-0238">DNA-binding</keyword>
<evidence type="ECO:0000256" key="1">
    <source>
        <dbReference type="ARBA" id="ARBA00004123"/>
    </source>
</evidence>
<evidence type="ECO:0000256" key="3">
    <source>
        <dbReference type="ARBA" id="ARBA00023125"/>
    </source>
</evidence>
<evidence type="ECO:0000259" key="8">
    <source>
        <dbReference type="PROSITE" id="PS51054"/>
    </source>
</evidence>
<dbReference type="GO" id="GO:0005634">
    <property type="term" value="C:nucleus"/>
    <property type="evidence" value="ECO:0007669"/>
    <property type="project" value="UniProtKB-SubCell"/>
</dbReference>
<dbReference type="GO" id="GO:0006355">
    <property type="term" value="P:regulation of DNA-templated transcription"/>
    <property type="evidence" value="ECO:0007669"/>
    <property type="project" value="InterPro"/>
</dbReference>
<sequence>MGELMSGKSSSMTDVLKEAQELNLLVCLVQTKNEGWIRKPLMEKRRRARINQSLNELKKLLLNGSTCRKEGSRPAKLEKADILEMTVQHLQWLHEQQKQLKQVTTLDSGERAPLKLQQKKQSKTYQQSHIRTNKIHVETKYEHREQCGLLIPDRPSSAVPGTVCKCQKQSEQMETKQDVQKRYYEGHSSTNFHAGFSECVRQAQDMLKHFDGVDPALCKRLLNHLASCLDSLENRNDVTSSSSNHQAADSTQSNVAEETQIISSASLSVLFETPVGLTLLPTKLPNGDLAFVIPADIKKSMTHCLNSKTAQNCHTNTEVEESKHLQEGMVWRPW</sequence>
<dbReference type="Gene3D" id="4.10.280.10">
    <property type="entry name" value="Helix-loop-helix DNA-binding domain"/>
    <property type="match status" value="1"/>
</dbReference>
<dbReference type="Pfam" id="PF07527">
    <property type="entry name" value="Hairy_orange"/>
    <property type="match status" value="1"/>
</dbReference>
<evidence type="ECO:0000313" key="10">
    <source>
        <dbReference type="Proteomes" id="UP000502823"/>
    </source>
</evidence>
<reference evidence="10" key="1">
    <citation type="submission" date="2020-01" db="EMBL/GenBank/DDBJ databases">
        <title>Draft genome sequence of the Termite Coptotermes fromosanus.</title>
        <authorList>
            <person name="Itakura S."/>
            <person name="Yosikawa Y."/>
            <person name="Umezawa K."/>
        </authorList>
    </citation>
    <scope>NUCLEOTIDE SEQUENCE [LARGE SCALE GENOMIC DNA]</scope>
</reference>
<evidence type="ECO:0000313" key="9">
    <source>
        <dbReference type="EMBL" id="GFG34243.1"/>
    </source>
</evidence>
<dbReference type="SUPFAM" id="SSF158457">
    <property type="entry name" value="Orange domain-like"/>
    <property type="match status" value="1"/>
</dbReference>
<dbReference type="OrthoDB" id="6085656at2759"/>
<dbReference type="SUPFAM" id="SSF47459">
    <property type="entry name" value="HLH, helix-loop-helix DNA-binding domain"/>
    <property type="match status" value="1"/>
</dbReference>
<evidence type="ECO:0008006" key="11">
    <source>
        <dbReference type="Google" id="ProtNLM"/>
    </source>
</evidence>
<comment type="subcellular location">
    <subcellularLocation>
        <location evidence="1">Nucleus</location>
    </subcellularLocation>
</comment>
<comment type="caution">
    <text evidence="9">The sequence shown here is derived from an EMBL/GenBank/DDBJ whole genome shotgun (WGS) entry which is preliminary data.</text>
</comment>
<evidence type="ECO:0000256" key="2">
    <source>
        <dbReference type="ARBA" id="ARBA00023015"/>
    </source>
</evidence>
<dbReference type="InParanoid" id="A0A6L2PNR6"/>
<dbReference type="GO" id="GO:1990837">
    <property type="term" value="F:sequence-specific double-stranded DNA binding"/>
    <property type="evidence" value="ECO:0007669"/>
    <property type="project" value="UniProtKB-ARBA"/>
</dbReference>
<dbReference type="Pfam" id="PF00010">
    <property type="entry name" value="HLH"/>
    <property type="match status" value="1"/>
</dbReference>
<keyword evidence="2" id="KW-0805">Transcription regulation</keyword>
<dbReference type="InterPro" id="IPR003650">
    <property type="entry name" value="Orange_dom"/>
</dbReference>
<dbReference type="SMART" id="SM00511">
    <property type="entry name" value="ORANGE"/>
    <property type="match status" value="1"/>
</dbReference>
<dbReference type="Gene3D" id="6.10.250.980">
    <property type="match status" value="1"/>
</dbReference>
<dbReference type="FunFam" id="4.10.280.10:FF:000009">
    <property type="entry name" value="Transcription factor HES-1"/>
    <property type="match status" value="1"/>
</dbReference>
<feature type="compositionally biased region" description="Polar residues" evidence="6">
    <location>
        <begin position="237"/>
        <end position="255"/>
    </location>
</feature>
<gene>
    <name evidence="9" type="ORF">Cfor_10689</name>
</gene>
<dbReference type="PROSITE" id="PS51054">
    <property type="entry name" value="ORANGE"/>
    <property type="match status" value="1"/>
</dbReference>
<feature type="region of interest" description="Disordered" evidence="6">
    <location>
        <begin position="236"/>
        <end position="255"/>
    </location>
</feature>
<dbReference type="PROSITE" id="PS50888">
    <property type="entry name" value="BHLH"/>
    <property type="match status" value="1"/>
</dbReference>
<dbReference type="InterPro" id="IPR011598">
    <property type="entry name" value="bHLH_dom"/>
</dbReference>
<keyword evidence="5" id="KW-0539">Nucleus</keyword>
<name>A0A6L2PNR6_COPFO</name>
<dbReference type="InterPro" id="IPR036638">
    <property type="entry name" value="HLH_DNA-bd_sf"/>
</dbReference>
<dbReference type="GO" id="GO:0046983">
    <property type="term" value="F:protein dimerization activity"/>
    <property type="evidence" value="ECO:0007669"/>
    <property type="project" value="InterPro"/>
</dbReference>
<dbReference type="Proteomes" id="UP000502823">
    <property type="component" value="Unassembled WGS sequence"/>
</dbReference>
<feature type="domain" description="Orange" evidence="8">
    <location>
        <begin position="192"/>
        <end position="225"/>
    </location>
</feature>
<dbReference type="InterPro" id="IPR050370">
    <property type="entry name" value="HES_HEY"/>
</dbReference>
<proteinExistence type="predicted"/>
<evidence type="ECO:0000259" key="7">
    <source>
        <dbReference type="PROSITE" id="PS50888"/>
    </source>
</evidence>
<feature type="domain" description="BHLH" evidence="7">
    <location>
        <begin position="34"/>
        <end position="93"/>
    </location>
</feature>
<evidence type="ECO:0000256" key="6">
    <source>
        <dbReference type="SAM" id="MobiDB-lite"/>
    </source>
</evidence>
<dbReference type="AlphaFoldDB" id="A0A6L2PNR6"/>
<keyword evidence="4" id="KW-0804">Transcription</keyword>
<dbReference type="PANTHER" id="PTHR10985">
    <property type="entry name" value="BASIC HELIX-LOOP-HELIX TRANSCRIPTION FACTOR, HES-RELATED"/>
    <property type="match status" value="1"/>
</dbReference>
<evidence type="ECO:0000256" key="5">
    <source>
        <dbReference type="ARBA" id="ARBA00023242"/>
    </source>
</evidence>
<organism evidence="9 10">
    <name type="scientific">Coptotermes formosanus</name>
    <name type="common">Formosan subterranean termite</name>
    <dbReference type="NCBI Taxonomy" id="36987"/>
    <lineage>
        <taxon>Eukaryota</taxon>
        <taxon>Metazoa</taxon>
        <taxon>Ecdysozoa</taxon>
        <taxon>Arthropoda</taxon>
        <taxon>Hexapoda</taxon>
        <taxon>Insecta</taxon>
        <taxon>Pterygota</taxon>
        <taxon>Neoptera</taxon>
        <taxon>Polyneoptera</taxon>
        <taxon>Dictyoptera</taxon>
        <taxon>Blattodea</taxon>
        <taxon>Blattoidea</taxon>
        <taxon>Termitoidae</taxon>
        <taxon>Rhinotermitidae</taxon>
        <taxon>Coptotermes</taxon>
    </lineage>
</organism>
<protein>
    <recommendedName>
        <fullName evidence="11">BHLH domain-containing protein</fullName>
    </recommendedName>
</protein>
<accession>A0A6L2PNR6</accession>
<dbReference type="SMART" id="SM00353">
    <property type="entry name" value="HLH"/>
    <property type="match status" value="1"/>
</dbReference>
<keyword evidence="10" id="KW-1185">Reference proteome</keyword>
<evidence type="ECO:0000256" key="4">
    <source>
        <dbReference type="ARBA" id="ARBA00023163"/>
    </source>
</evidence>